<protein>
    <recommendedName>
        <fullName evidence="10">Protein kinase domain-containing protein</fullName>
    </recommendedName>
</protein>
<name>A0AAD1ZJR2_9LAMI</name>
<dbReference type="Pfam" id="PF07714">
    <property type="entry name" value="PK_Tyr_Ser-Thr"/>
    <property type="match status" value="1"/>
</dbReference>
<dbReference type="AlphaFoldDB" id="A0AAD1ZJR2"/>
<evidence type="ECO:0000313" key="11">
    <source>
        <dbReference type="EMBL" id="CAI9770780.1"/>
    </source>
</evidence>
<dbReference type="FunFam" id="3.80.10.10:FF:000129">
    <property type="entry name" value="Leucine-rich repeat receptor-like kinase"/>
    <property type="match status" value="1"/>
</dbReference>
<evidence type="ECO:0000256" key="7">
    <source>
        <dbReference type="ARBA" id="ARBA00046288"/>
    </source>
</evidence>
<dbReference type="PANTHER" id="PTHR46084:SF14">
    <property type="entry name" value="PROTEIN KINASE DOMAIN-CONTAINING PROTEIN"/>
    <property type="match status" value="1"/>
</dbReference>
<evidence type="ECO:0000256" key="9">
    <source>
        <dbReference type="SAM" id="Phobius"/>
    </source>
</evidence>
<dbReference type="GO" id="GO:0005524">
    <property type="term" value="F:ATP binding"/>
    <property type="evidence" value="ECO:0007669"/>
    <property type="project" value="InterPro"/>
</dbReference>
<evidence type="ECO:0000259" key="10">
    <source>
        <dbReference type="PROSITE" id="PS50011"/>
    </source>
</evidence>
<keyword evidence="5 9" id="KW-1133">Transmembrane helix</keyword>
<dbReference type="GO" id="GO:0004672">
    <property type="term" value="F:protein kinase activity"/>
    <property type="evidence" value="ECO:0007669"/>
    <property type="project" value="InterPro"/>
</dbReference>
<keyword evidence="6 9" id="KW-0472">Membrane</keyword>
<dbReference type="InterPro" id="IPR013210">
    <property type="entry name" value="LRR_N_plant-typ"/>
</dbReference>
<dbReference type="SUPFAM" id="SSF56112">
    <property type="entry name" value="Protein kinase-like (PK-like)"/>
    <property type="match status" value="1"/>
</dbReference>
<dbReference type="PANTHER" id="PTHR46084">
    <property type="entry name" value="PROTEIN MALE DISCOVERER 2"/>
    <property type="match status" value="1"/>
</dbReference>
<dbReference type="SUPFAM" id="SSF52058">
    <property type="entry name" value="L domain-like"/>
    <property type="match status" value="1"/>
</dbReference>
<feature type="domain" description="Protein kinase" evidence="10">
    <location>
        <begin position="407"/>
        <end position="675"/>
    </location>
</feature>
<dbReference type="Pfam" id="PF00560">
    <property type="entry name" value="LRR_1"/>
    <property type="match status" value="1"/>
</dbReference>
<dbReference type="Proteomes" id="UP000834106">
    <property type="component" value="Chromosome 11"/>
</dbReference>
<evidence type="ECO:0000256" key="6">
    <source>
        <dbReference type="ARBA" id="ARBA00023136"/>
    </source>
</evidence>
<dbReference type="InterPro" id="IPR001245">
    <property type="entry name" value="Ser-Thr/Tyr_kinase_cat_dom"/>
</dbReference>
<keyword evidence="12" id="KW-1185">Reference proteome</keyword>
<dbReference type="InterPro" id="IPR011009">
    <property type="entry name" value="Kinase-like_dom_sf"/>
</dbReference>
<dbReference type="PROSITE" id="PS50011">
    <property type="entry name" value="PROTEIN_KINASE_DOM"/>
    <property type="match status" value="1"/>
</dbReference>
<dbReference type="GO" id="GO:0012505">
    <property type="term" value="C:endomembrane system"/>
    <property type="evidence" value="ECO:0007669"/>
    <property type="project" value="UniProtKB-SubCell"/>
</dbReference>
<comment type="subcellular location">
    <subcellularLocation>
        <location evidence="7">Endomembrane system</location>
        <topology evidence="7">Single-pass type I membrane protein</topology>
    </subcellularLocation>
</comment>
<dbReference type="EMBL" id="OU503046">
    <property type="protein sequence ID" value="CAI9770780.1"/>
    <property type="molecule type" value="Genomic_DNA"/>
</dbReference>
<organism evidence="11 12">
    <name type="scientific">Fraxinus pennsylvanica</name>
    <dbReference type="NCBI Taxonomy" id="56036"/>
    <lineage>
        <taxon>Eukaryota</taxon>
        <taxon>Viridiplantae</taxon>
        <taxon>Streptophyta</taxon>
        <taxon>Embryophyta</taxon>
        <taxon>Tracheophyta</taxon>
        <taxon>Spermatophyta</taxon>
        <taxon>Magnoliopsida</taxon>
        <taxon>eudicotyledons</taxon>
        <taxon>Gunneridae</taxon>
        <taxon>Pentapetalae</taxon>
        <taxon>asterids</taxon>
        <taxon>lamiids</taxon>
        <taxon>Lamiales</taxon>
        <taxon>Oleaceae</taxon>
        <taxon>Oleeae</taxon>
        <taxon>Fraxinus</taxon>
    </lineage>
</organism>
<accession>A0AAD1ZJR2</accession>
<evidence type="ECO:0000256" key="5">
    <source>
        <dbReference type="ARBA" id="ARBA00022989"/>
    </source>
</evidence>
<keyword evidence="1" id="KW-0433">Leucine-rich repeat</keyword>
<dbReference type="Gene3D" id="1.10.510.10">
    <property type="entry name" value="Transferase(Phosphotransferase) domain 1"/>
    <property type="match status" value="1"/>
</dbReference>
<evidence type="ECO:0000313" key="12">
    <source>
        <dbReference type="Proteomes" id="UP000834106"/>
    </source>
</evidence>
<evidence type="ECO:0000256" key="4">
    <source>
        <dbReference type="ARBA" id="ARBA00022737"/>
    </source>
</evidence>
<gene>
    <name evidence="11" type="ORF">FPE_LOCUS18210</name>
</gene>
<evidence type="ECO:0000256" key="1">
    <source>
        <dbReference type="ARBA" id="ARBA00022614"/>
    </source>
</evidence>
<keyword evidence="4" id="KW-0677">Repeat</keyword>
<dbReference type="InterPro" id="IPR000719">
    <property type="entry name" value="Prot_kinase_dom"/>
</dbReference>
<keyword evidence="2 9" id="KW-0812">Transmembrane</keyword>
<dbReference type="Gene3D" id="3.80.10.10">
    <property type="entry name" value="Ribonuclease Inhibitor"/>
    <property type="match status" value="1"/>
</dbReference>
<dbReference type="Pfam" id="PF08263">
    <property type="entry name" value="LRRNT_2"/>
    <property type="match status" value="1"/>
</dbReference>
<dbReference type="InterPro" id="IPR001611">
    <property type="entry name" value="Leu-rich_rpt"/>
</dbReference>
<dbReference type="InterPro" id="IPR032675">
    <property type="entry name" value="LRR_dom_sf"/>
</dbReference>
<dbReference type="Gene3D" id="3.30.200.20">
    <property type="entry name" value="Phosphorylase Kinase, domain 1"/>
    <property type="match status" value="1"/>
</dbReference>
<feature type="transmembrane region" description="Helical" evidence="9">
    <location>
        <begin position="343"/>
        <end position="367"/>
    </location>
</feature>
<feature type="region of interest" description="Disordered" evidence="8">
    <location>
        <begin position="219"/>
        <end position="257"/>
    </location>
</feature>
<keyword evidence="3" id="KW-0732">Signal</keyword>
<evidence type="ECO:0000256" key="2">
    <source>
        <dbReference type="ARBA" id="ARBA00022692"/>
    </source>
</evidence>
<sequence length="675" mass="75457">MDQRLRWKRMVVIFMLSYAVFCYNLSFCWAHNTEGMALLKFKERVSTDPFNALSSWDFSFGGSNSCSWFGVKCFNGKVVTLNLRDLSLEGKLAPELRQLTHLKSIILRNNAFWGTIPEEIGELKELEVLDLGNNNLGGPLPSIFHKKLSMSILLLDNNKYLNSIAAETYNVKIVSMSQVINDQPTTNVLRASHRWQSNVRKTMHYGLIGQRKLLQVTTSPNLMKAEKDRPNKGGSISSSPSSSPVSPSPSPSPSVLFPNTPSSSISVPPSTFISPSSVSESPSPSEFLIPSASRELSPRASSAPPIYPPIIVGPRRVSHAPLSTHASAPSLTVKNTSKPKRRLIIILPGIIGSSLFIFVSALCFFYFRRIKVVTVKPWATGLSGQLRKAFVAGVPKLHRSELEIACEDFSNIIGSLSNGTVYKGTLSSAVEIAVTSTTVMSAKDWSKNLEAQFRNKAHTLSKLNHRNFVNLIGYCEEVEPFTRMMVFEYASNGTLFEHLHIKESEHLNWATRLRIAMGIGYCLEYMHHLSPPMTHKNLQSSSVYLTEDYAAKISDFGFWNEVTATKMGPANKELLETPLVEPESNVYSFGLILFEIITGRLPYSVGNGFVVDWILDCLRQERPLREVVDPTLKSFNEQQLEKLLQLYLNYLLFGGLNLRSCHLNQPKRLRRAGCK</sequence>
<reference evidence="11" key="1">
    <citation type="submission" date="2023-05" db="EMBL/GenBank/DDBJ databases">
        <authorList>
            <person name="Huff M."/>
        </authorList>
    </citation>
    <scope>NUCLEOTIDE SEQUENCE</scope>
</reference>
<evidence type="ECO:0000256" key="3">
    <source>
        <dbReference type="ARBA" id="ARBA00022729"/>
    </source>
</evidence>
<proteinExistence type="predicted"/>
<evidence type="ECO:0000256" key="8">
    <source>
        <dbReference type="SAM" id="MobiDB-lite"/>
    </source>
</evidence>
<dbReference type="FunFam" id="3.30.200.20:FF:000489">
    <property type="entry name" value="Inactive receptor-like serine/threonine-protein kinase"/>
    <property type="match status" value="1"/>
</dbReference>